<name>A0A563E3T4_9MICO</name>
<feature type="domain" description="ABC transporter" evidence="11">
    <location>
        <begin position="361"/>
        <end position="614"/>
    </location>
</feature>
<dbReference type="InterPro" id="IPR003593">
    <property type="entry name" value="AAA+_ATPase"/>
</dbReference>
<dbReference type="PROSITE" id="PS50929">
    <property type="entry name" value="ABC_TM1F"/>
    <property type="match status" value="1"/>
</dbReference>
<evidence type="ECO:0000313" key="14">
    <source>
        <dbReference type="Proteomes" id="UP000320244"/>
    </source>
</evidence>
<dbReference type="InterPro" id="IPR036640">
    <property type="entry name" value="ABC1_TM_sf"/>
</dbReference>
<protein>
    <submittedName>
        <fullName evidence="13">ABC transporter ATP-binding protein</fullName>
    </submittedName>
</protein>
<organism evidence="13 14">
    <name type="scientific">Leekyejoonella antrihumi</name>
    <dbReference type="NCBI Taxonomy" id="1660198"/>
    <lineage>
        <taxon>Bacteria</taxon>
        <taxon>Bacillati</taxon>
        <taxon>Actinomycetota</taxon>
        <taxon>Actinomycetes</taxon>
        <taxon>Micrococcales</taxon>
        <taxon>Dermacoccaceae</taxon>
        <taxon>Leekyejoonella</taxon>
    </lineage>
</organism>
<dbReference type="Pfam" id="PF00664">
    <property type="entry name" value="ABC_membrane"/>
    <property type="match status" value="1"/>
</dbReference>
<dbReference type="InterPro" id="IPR011527">
    <property type="entry name" value="ABC1_TM_dom"/>
</dbReference>
<feature type="transmembrane region" description="Helical" evidence="10">
    <location>
        <begin position="267"/>
        <end position="286"/>
    </location>
</feature>
<dbReference type="GO" id="GO:0015421">
    <property type="term" value="F:ABC-type oligopeptide transporter activity"/>
    <property type="evidence" value="ECO:0007669"/>
    <property type="project" value="TreeGrafter"/>
</dbReference>
<keyword evidence="14" id="KW-1185">Reference proteome</keyword>
<dbReference type="SUPFAM" id="SSF52540">
    <property type="entry name" value="P-loop containing nucleoside triphosphate hydrolases"/>
    <property type="match status" value="1"/>
</dbReference>
<dbReference type="GO" id="GO:0016887">
    <property type="term" value="F:ATP hydrolysis activity"/>
    <property type="evidence" value="ECO:0007669"/>
    <property type="project" value="InterPro"/>
</dbReference>
<gene>
    <name evidence="13" type="ORF">FGL98_07185</name>
</gene>
<comment type="similarity">
    <text evidence="9">Belongs to the ABC transporter superfamily. Lipid exporter (TC 3.A.1.106) family.</text>
</comment>
<keyword evidence="2" id="KW-0813">Transport</keyword>
<evidence type="ECO:0000256" key="9">
    <source>
        <dbReference type="ARBA" id="ARBA00061644"/>
    </source>
</evidence>
<feature type="transmembrane region" description="Helical" evidence="10">
    <location>
        <begin position="165"/>
        <end position="194"/>
    </location>
</feature>
<dbReference type="InterPro" id="IPR039421">
    <property type="entry name" value="Type_1_exporter"/>
</dbReference>
<dbReference type="PANTHER" id="PTHR43394">
    <property type="entry name" value="ATP-DEPENDENT PERMEASE MDL1, MITOCHONDRIAL"/>
    <property type="match status" value="1"/>
</dbReference>
<dbReference type="RefSeq" id="WP_146316051.1">
    <property type="nucleotide sequence ID" value="NZ_VCQV01000007.1"/>
</dbReference>
<feature type="transmembrane region" description="Helical" evidence="10">
    <location>
        <begin position="75"/>
        <end position="99"/>
    </location>
</feature>
<dbReference type="PROSITE" id="PS00211">
    <property type="entry name" value="ABC_TRANSPORTER_1"/>
    <property type="match status" value="1"/>
</dbReference>
<evidence type="ECO:0000256" key="4">
    <source>
        <dbReference type="ARBA" id="ARBA00022692"/>
    </source>
</evidence>
<dbReference type="InterPro" id="IPR017871">
    <property type="entry name" value="ABC_transporter-like_CS"/>
</dbReference>
<dbReference type="Proteomes" id="UP000320244">
    <property type="component" value="Unassembled WGS sequence"/>
</dbReference>
<accession>A0A563E3T4</accession>
<comment type="caution">
    <text evidence="13">The sequence shown here is derived from an EMBL/GenBank/DDBJ whole genome shotgun (WGS) entry which is preliminary data.</text>
</comment>
<evidence type="ECO:0000313" key="13">
    <source>
        <dbReference type="EMBL" id="TWP37188.1"/>
    </source>
</evidence>
<evidence type="ECO:0000259" key="11">
    <source>
        <dbReference type="PROSITE" id="PS50893"/>
    </source>
</evidence>
<keyword evidence="5" id="KW-0547">Nucleotide-binding</keyword>
<dbReference type="AlphaFoldDB" id="A0A563E3T4"/>
<feature type="transmembrane region" description="Helical" evidence="10">
    <location>
        <begin position="292"/>
        <end position="313"/>
    </location>
</feature>
<dbReference type="PROSITE" id="PS50893">
    <property type="entry name" value="ABC_TRANSPORTER_2"/>
    <property type="match status" value="1"/>
</dbReference>
<dbReference type="Gene3D" id="1.20.1560.10">
    <property type="entry name" value="ABC transporter type 1, transmembrane domain"/>
    <property type="match status" value="1"/>
</dbReference>
<evidence type="ECO:0000259" key="12">
    <source>
        <dbReference type="PROSITE" id="PS50929"/>
    </source>
</evidence>
<keyword evidence="8 10" id="KW-0472">Membrane</keyword>
<keyword evidence="6 13" id="KW-0067">ATP-binding</keyword>
<keyword evidence="7 10" id="KW-1133">Transmembrane helix</keyword>
<dbReference type="EMBL" id="VCQV01000007">
    <property type="protein sequence ID" value="TWP37188.1"/>
    <property type="molecule type" value="Genomic_DNA"/>
</dbReference>
<evidence type="ECO:0000256" key="5">
    <source>
        <dbReference type="ARBA" id="ARBA00022741"/>
    </source>
</evidence>
<dbReference type="SMART" id="SM00382">
    <property type="entry name" value="AAA"/>
    <property type="match status" value="1"/>
</dbReference>
<evidence type="ECO:0000256" key="10">
    <source>
        <dbReference type="SAM" id="Phobius"/>
    </source>
</evidence>
<keyword evidence="4 10" id="KW-0812">Transmembrane</keyword>
<dbReference type="SUPFAM" id="SSF90123">
    <property type="entry name" value="ABC transporter transmembrane region"/>
    <property type="match status" value="1"/>
</dbReference>
<keyword evidence="3" id="KW-1003">Cell membrane</keyword>
<reference evidence="13 14" key="2">
    <citation type="submission" date="2019-08" db="EMBL/GenBank/DDBJ databases">
        <title>Jejuicoccus antrihumi gen. nov., sp. nov., a new member of the family Dermacoccaceae isolated from a cave.</title>
        <authorList>
            <person name="Schumann P."/>
            <person name="Kim I.S."/>
        </authorList>
    </citation>
    <scope>NUCLEOTIDE SEQUENCE [LARGE SCALE GENOMIC DNA]</scope>
    <source>
        <strain evidence="13 14">C5-26</strain>
    </source>
</reference>
<evidence type="ECO:0000256" key="3">
    <source>
        <dbReference type="ARBA" id="ARBA00022475"/>
    </source>
</evidence>
<feature type="domain" description="ABC transmembrane type-1" evidence="12">
    <location>
        <begin position="43"/>
        <end position="327"/>
    </location>
</feature>
<dbReference type="PANTHER" id="PTHR43394:SF1">
    <property type="entry name" value="ATP-BINDING CASSETTE SUB-FAMILY B MEMBER 10, MITOCHONDRIAL"/>
    <property type="match status" value="1"/>
</dbReference>
<evidence type="ECO:0000256" key="7">
    <source>
        <dbReference type="ARBA" id="ARBA00022989"/>
    </source>
</evidence>
<dbReference type="InterPro" id="IPR027417">
    <property type="entry name" value="P-loop_NTPase"/>
</dbReference>
<dbReference type="Gene3D" id="3.40.50.300">
    <property type="entry name" value="P-loop containing nucleotide triphosphate hydrolases"/>
    <property type="match status" value="1"/>
</dbReference>
<proteinExistence type="inferred from homology"/>
<reference evidence="13 14" key="1">
    <citation type="submission" date="2019-05" db="EMBL/GenBank/DDBJ databases">
        <authorList>
            <person name="Lee S.D."/>
        </authorList>
    </citation>
    <scope>NUCLEOTIDE SEQUENCE [LARGE SCALE GENOMIC DNA]</scope>
    <source>
        <strain evidence="13 14">C5-26</strain>
    </source>
</reference>
<evidence type="ECO:0000256" key="6">
    <source>
        <dbReference type="ARBA" id="ARBA00022840"/>
    </source>
</evidence>
<sequence>MSASGWYTMRSMSRDDSVKKAVLRKGTARRVLGYAGPYRRPIVVFLVLVVIDAVLVVASPLILKEIVDKGVIGKDTALVVELALLAGVVAVLDAGLTVVERWLSATLGEGLIYDLRREVFAHVLRQPIAFFTRTQTGALVTRLNSDVIGAQQAFTSVMSNVVSNAVSLVVIVAAMATLSWKLTLAALLLVPLFLIPTRLMGRRLARLARDQMVENADLGTRMTERFNVAGALLVKLFGRPDLEDDEYAQRAVRVRDIGISIAVQRSIFLVGLTLLASIATAIVYGFGGVMAAHGTLTIGTLLALAALLARLYAPLTALSNVRVDVLTALVSFDRVFEVLDLQPLVRAPEHPVALPSGPVGVQVEDVTYSYPAAAEVSLESLETVPTRDTGAGEPVLRGVSFTVQPGEMVALVGPSGAGKTTITGLLSRLYDPVAGCVRVGGVDLRNADPDSLRDTVGVVTQEAHMFHDTIRANLLYAQPNASEQQLEDALRAAQVWELVTRLPYGLDTLVGDRGHRLSGGEKQRLSIARLLLKAPSLVVLDEATAHLDSESEVAVQRALDTALEGRTSVVIAHRLSTVRDADRILVIQNGQVVEEGPHAKLLADGGLYADLYRTQFQEHDDKTRIGQ</sequence>
<dbReference type="OrthoDB" id="9806127at2"/>
<dbReference type="GO" id="GO:0005886">
    <property type="term" value="C:plasma membrane"/>
    <property type="evidence" value="ECO:0007669"/>
    <property type="project" value="UniProtKB-SubCell"/>
</dbReference>
<comment type="subcellular location">
    <subcellularLocation>
        <location evidence="1">Cell membrane</location>
        <topology evidence="1">Multi-pass membrane protein</topology>
    </subcellularLocation>
</comment>
<evidence type="ECO:0000256" key="1">
    <source>
        <dbReference type="ARBA" id="ARBA00004651"/>
    </source>
</evidence>
<dbReference type="CDD" id="cd18550">
    <property type="entry name" value="ABC_6TM_exporter_like"/>
    <property type="match status" value="1"/>
</dbReference>
<dbReference type="GO" id="GO:0005524">
    <property type="term" value="F:ATP binding"/>
    <property type="evidence" value="ECO:0007669"/>
    <property type="project" value="UniProtKB-KW"/>
</dbReference>
<evidence type="ECO:0000256" key="8">
    <source>
        <dbReference type="ARBA" id="ARBA00023136"/>
    </source>
</evidence>
<dbReference type="InterPro" id="IPR003439">
    <property type="entry name" value="ABC_transporter-like_ATP-bd"/>
</dbReference>
<dbReference type="FunFam" id="3.40.50.300:FF:000299">
    <property type="entry name" value="ABC transporter ATP-binding protein/permease"/>
    <property type="match status" value="1"/>
</dbReference>
<dbReference type="Pfam" id="PF00005">
    <property type="entry name" value="ABC_tran"/>
    <property type="match status" value="1"/>
</dbReference>
<evidence type="ECO:0000256" key="2">
    <source>
        <dbReference type="ARBA" id="ARBA00022448"/>
    </source>
</evidence>
<feature type="transmembrane region" description="Helical" evidence="10">
    <location>
        <begin position="42"/>
        <end position="63"/>
    </location>
</feature>